<evidence type="ECO:0000313" key="6">
    <source>
        <dbReference type="Proteomes" id="UP000051576"/>
    </source>
</evidence>
<comment type="function">
    <text evidence="3">Probably deamidates glutamine residues to glutamate on methyl-accepting chemotaxis receptors (MCPs), playing an important role in chemotaxis.</text>
</comment>
<dbReference type="PANTHER" id="PTHR35147:SF1">
    <property type="entry name" value="CHEMORECEPTOR GLUTAMINE DEAMIDASE CHED-RELATED"/>
    <property type="match status" value="1"/>
</dbReference>
<reference evidence="4" key="1">
    <citation type="journal article" date="2014" name="Appl. Environ. Microbiol.">
        <title>Detection and genomic characterization of motility in Lactobacillus curvatus: confirmation of motility in a species outside the Lactobacillus salivarius clade.</title>
        <authorList>
            <person name="Cousin F.J."/>
            <person name="Lynch S.M."/>
            <person name="Harris H.M."/>
            <person name="McCann A."/>
            <person name="Lynch D.B."/>
            <person name="Neville B.A."/>
            <person name="Irisawa T."/>
            <person name="Okada S."/>
            <person name="Endo A."/>
            <person name="O'Toole P.W."/>
        </authorList>
    </citation>
    <scope>NUCLEOTIDE SEQUENCE</scope>
    <source>
        <strain evidence="4">DSM 20605</strain>
    </source>
</reference>
<comment type="catalytic activity">
    <reaction evidence="3">
        <text>L-glutaminyl-[protein] + H2O = L-glutamyl-[protein] + NH4(+)</text>
        <dbReference type="Rhea" id="RHEA:16441"/>
        <dbReference type="Rhea" id="RHEA-COMP:10207"/>
        <dbReference type="Rhea" id="RHEA-COMP:10208"/>
        <dbReference type="ChEBI" id="CHEBI:15377"/>
        <dbReference type="ChEBI" id="CHEBI:28938"/>
        <dbReference type="ChEBI" id="CHEBI:29973"/>
        <dbReference type="ChEBI" id="CHEBI:30011"/>
        <dbReference type="EC" id="3.5.1.44"/>
    </reaction>
</comment>
<dbReference type="Proteomes" id="UP000051576">
    <property type="component" value="Unassembled WGS sequence"/>
</dbReference>
<dbReference type="EMBL" id="AYYX01000027">
    <property type="protein sequence ID" value="KRM88626.1"/>
    <property type="molecule type" value="Genomic_DNA"/>
</dbReference>
<dbReference type="InterPro" id="IPR011324">
    <property type="entry name" value="Cytotoxic_necrot_fac-like_cat"/>
</dbReference>
<dbReference type="OrthoDB" id="9807202at2"/>
<sequence length="167" mass="18040">MSISPKPIEVKIGIADYQISQAPNQLITVGLGSCIGTIIYDEHTKIGGLSHIMLPDSKPFAKRPDLNPAKFADLALPLMVAELKKKIPYPHFKAKMVGGANMFNFKTSSASQNIGMRNSAAVKAALQKLKIPLVASHVGGNSGRTMVVDLNTFQVTVKIVHQETVYL</sequence>
<keyword evidence="5" id="KW-0675">Receptor</keyword>
<evidence type="ECO:0000256" key="3">
    <source>
        <dbReference type="HAMAP-Rule" id="MF_01440"/>
    </source>
</evidence>
<dbReference type="AlphaFoldDB" id="A0A0A7RGV8"/>
<proteinExistence type="inferred from homology"/>
<dbReference type="InterPro" id="IPR005659">
    <property type="entry name" value="Chemorcpt_Glu_NH3ase_CheD"/>
</dbReference>
<dbReference type="STRING" id="1133569.FD21_GL000999"/>
<dbReference type="SUPFAM" id="SSF64438">
    <property type="entry name" value="CNF1/YfiH-like putative cysteine hydrolases"/>
    <property type="match status" value="1"/>
</dbReference>
<dbReference type="PANTHER" id="PTHR35147">
    <property type="entry name" value="CHEMORECEPTOR GLUTAMINE DEAMIDASE CHED-RELATED"/>
    <property type="match status" value="1"/>
</dbReference>
<organism evidence="4">
    <name type="scientific">Liquorilactobacillus vini DSM 20605</name>
    <dbReference type="NCBI Taxonomy" id="1133569"/>
    <lineage>
        <taxon>Bacteria</taxon>
        <taxon>Bacillati</taxon>
        <taxon>Bacillota</taxon>
        <taxon>Bacilli</taxon>
        <taxon>Lactobacillales</taxon>
        <taxon>Lactobacillaceae</taxon>
        <taxon>Liquorilactobacillus</taxon>
    </lineage>
</organism>
<evidence type="ECO:0000313" key="4">
    <source>
        <dbReference type="EMBL" id="AJA34481.1"/>
    </source>
</evidence>
<evidence type="ECO:0000256" key="2">
    <source>
        <dbReference type="ARBA" id="ARBA00022801"/>
    </source>
</evidence>
<dbReference type="PROSITE" id="PS51257">
    <property type="entry name" value="PROKAR_LIPOPROTEIN"/>
    <property type="match status" value="1"/>
</dbReference>
<evidence type="ECO:0000256" key="1">
    <source>
        <dbReference type="ARBA" id="ARBA00022500"/>
    </source>
</evidence>
<protein>
    <recommendedName>
        <fullName evidence="3">Probable chemoreceptor glutamine deamidase CheD</fullName>
        <ecNumber evidence="3">3.5.1.44</ecNumber>
    </recommendedName>
</protein>
<accession>A0A0A7RGV8</accession>
<dbReference type="CDD" id="cd16352">
    <property type="entry name" value="CheD"/>
    <property type="match status" value="1"/>
</dbReference>
<keyword evidence="2 3" id="KW-0378">Hydrolase</keyword>
<dbReference type="Pfam" id="PF03975">
    <property type="entry name" value="CheD"/>
    <property type="match status" value="1"/>
</dbReference>
<gene>
    <name evidence="3 4" type="primary">cheD</name>
    <name evidence="5" type="ORF">FD21_GL000999</name>
</gene>
<dbReference type="InterPro" id="IPR038592">
    <property type="entry name" value="CheD-like_sf"/>
</dbReference>
<keyword evidence="1 3" id="KW-0145">Chemotaxis</keyword>
<dbReference type="Gene3D" id="3.30.1330.200">
    <property type="match status" value="1"/>
</dbReference>
<name>A0A0A7RGV8_9LACO</name>
<dbReference type="PATRIC" id="fig|1133569.4.peg.1127"/>
<keyword evidence="6" id="KW-1185">Reference proteome</keyword>
<reference evidence="5 6" key="2">
    <citation type="journal article" date="2015" name="Genome Announc.">
        <title>Expanding the biotechnology potential of lactobacilli through comparative genomics of 213 strains and associated genera.</title>
        <authorList>
            <person name="Sun Z."/>
            <person name="Harris H.M."/>
            <person name="McCann A."/>
            <person name="Guo C."/>
            <person name="Argimon S."/>
            <person name="Zhang W."/>
            <person name="Yang X."/>
            <person name="Jeffery I.B."/>
            <person name="Cooney J.C."/>
            <person name="Kagawa T.F."/>
            <person name="Liu W."/>
            <person name="Song Y."/>
            <person name="Salvetti E."/>
            <person name="Wrobel A."/>
            <person name="Rasinkangas P."/>
            <person name="Parkhill J."/>
            <person name="Rea M.C."/>
            <person name="O'Sullivan O."/>
            <person name="Ritari J."/>
            <person name="Douillard F.P."/>
            <person name="Paul Ross R."/>
            <person name="Yang R."/>
            <person name="Briner A.E."/>
            <person name="Felis G.E."/>
            <person name="de Vos W.M."/>
            <person name="Barrangou R."/>
            <person name="Klaenhammer T.R."/>
            <person name="Caufield P.W."/>
            <person name="Cui Y."/>
            <person name="Zhang H."/>
            <person name="O'Toole P.W."/>
        </authorList>
    </citation>
    <scope>NUCLEOTIDE SEQUENCE [LARGE SCALE GENOMIC DNA]</scope>
    <source>
        <strain evidence="5 6">DSM 20605</strain>
    </source>
</reference>
<dbReference type="EMBL" id="KM886873">
    <property type="protein sequence ID" value="AJA34481.1"/>
    <property type="molecule type" value="Genomic_DNA"/>
</dbReference>
<dbReference type="HAMAP" id="MF_01440">
    <property type="entry name" value="CheD"/>
    <property type="match status" value="1"/>
</dbReference>
<comment type="similarity">
    <text evidence="3">Belongs to the CheD family.</text>
</comment>
<dbReference type="RefSeq" id="WP_010580532.1">
    <property type="nucleotide sequence ID" value="NZ_AHYZ01000084.1"/>
</dbReference>
<dbReference type="EC" id="3.5.1.44" evidence="3"/>
<dbReference type="eggNOG" id="COG1871">
    <property type="taxonomic scope" value="Bacteria"/>
</dbReference>
<evidence type="ECO:0000313" key="5">
    <source>
        <dbReference type="EMBL" id="KRM88626.1"/>
    </source>
</evidence>
<dbReference type="GO" id="GO:0006935">
    <property type="term" value="P:chemotaxis"/>
    <property type="evidence" value="ECO:0007669"/>
    <property type="project" value="UniProtKB-UniRule"/>
</dbReference>
<dbReference type="GO" id="GO:0050568">
    <property type="term" value="F:protein-glutamine glutaminase activity"/>
    <property type="evidence" value="ECO:0007669"/>
    <property type="project" value="UniProtKB-UniRule"/>
</dbReference>